<feature type="repeat" description="RCC1" evidence="2">
    <location>
        <begin position="395"/>
        <end position="449"/>
    </location>
</feature>
<dbReference type="SUPFAM" id="SSF48403">
    <property type="entry name" value="Ankyrin repeat"/>
    <property type="match status" value="1"/>
</dbReference>
<dbReference type="PANTHER" id="PTHR22872">
    <property type="entry name" value="BTK-BINDING PROTEIN-RELATED"/>
    <property type="match status" value="1"/>
</dbReference>
<keyword evidence="3" id="KW-0175">Coiled coil</keyword>
<dbReference type="Pfam" id="PF00415">
    <property type="entry name" value="RCC1"/>
    <property type="match status" value="1"/>
</dbReference>
<comment type="caution">
    <text evidence="5">The sequence shown here is derived from an EMBL/GenBank/DDBJ whole genome shotgun (WGS) entry which is preliminary data.</text>
</comment>
<dbReference type="Gene3D" id="1.25.40.20">
    <property type="entry name" value="Ankyrin repeat-containing domain"/>
    <property type="match status" value="1"/>
</dbReference>
<accession>A0A151Z316</accession>
<evidence type="ECO:0000256" key="1">
    <source>
        <dbReference type="ARBA" id="ARBA00022737"/>
    </source>
</evidence>
<dbReference type="Proteomes" id="UP000076078">
    <property type="component" value="Unassembled WGS sequence"/>
</dbReference>
<dbReference type="SUPFAM" id="SSF50985">
    <property type="entry name" value="RCC1/BLIP-II"/>
    <property type="match status" value="1"/>
</dbReference>
<dbReference type="InParanoid" id="A0A151Z316"/>
<dbReference type="InterPro" id="IPR000157">
    <property type="entry name" value="TIR_dom"/>
</dbReference>
<feature type="repeat" description="RCC1" evidence="2">
    <location>
        <begin position="341"/>
        <end position="394"/>
    </location>
</feature>
<protein>
    <submittedName>
        <fullName evidence="5">Toll-Interleukin (TIR) receptor domain-containing protein</fullName>
    </submittedName>
</protein>
<dbReference type="AlphaFoldDB" id="A0A151Z316"/>
<keyword evidence="5" id="KW-0675">Receptor</keyword>
<feature type="domain" description="TIR" evidence="4">
    <location>
        <begin position="730"/>
        <end position="870"/>
    </location>
</feature>
<keyword evidence="1" id="KW-0677">Repeat</keyword>
<dbReference type="EMBL" id="LODT01000051">
    <property type="protein sequence ID" value="KYQ88341.1"/>
    <property type="molecule type" value="Genomic_DNA"/>
</dbReference>
<dbReference type="InterPro" id="IPR036770">
    <property type="entry name" value="Ankyrin_rpt-contain_sf"/>
</dbReference>
<organism evidence="5 6">
    <name type="scientific">Tieghemostelium lacteum</name>
    <name type="common">Slime mold</name>
    <name type="synonym">Dictyostelium lacteum</name>
    <dbReference type="NCBI Taxonomy" id="361077"/>
    <lineage>
        <taxon>Eukaryota</taxon>
        <taxon>Amoebozoa</taxon>
        <taxon>Evosea</taxon>
        <taxon>Eumycetozoa</taxon>
        <taxon>Dictyostelia</taxon>
        <taxon>Dictyosteliales</taxon>
        <taxon>Raperosteliaceae</taxon>
        <taxon>Tieghemostelium</taxon>
    </lineage>
</organism>
<dbReference type="InterPro" id="IPR035897">
    <property type="entry name" value="Toll_tir_struct_dom_sf"/>
</dbReference>
<dbReference type="InterPro" id="IPR009091">
    <property type="entry name" value="RCC1/BLIP-II"/>
</dbReference>
<keyword evidence="6" id="KW-1185">Reference proteome</keyword>
<evidence type="ECO:0000256" key="3">
    <source>
        <dbReference type="SAM" id="Coils"/>
    </source>
</evidence>
<dbReference type="Pfam" id="PF13676">
    <property type="entry name" value="TIR_2"/>
    <property type="match status" value="1"/>
</dbReference>
<name>A0A151Z316_TIELA</name>
<dbReference type="GO" id="GO:0007165">
    <property type="term" value="P:signal transduction"/>
    <property type="evidence" value="ECO:0007669"/>
    <property type="project" value="InterPro"/>
</dbReference>
<dbReference type="SMART" id="SM00255">
    <property type="entry name" value="TIR"/>
    <property type="match status" value="1"/>
</dbReference>
<evidence type="ECO:0000259" key="4">
    <source>
        <dbReference type="PROSITE" id="PS50104"/>
    </source>
</evidence>
<dbReference type="SUPFAM" id="SSF52200">
    <property type="entry name" value="Toll/Interleukin receptor TIR domain"/>
    <property type="match status" value="1"/>
</dbReference>
<dbReference type="Pfam" id="PF12796">
    <property type="entry name" value="Ank_2"/>
    <property type="match status" value="1"/>
</dbReference>
<sequence length="1210" mass="140463">MSDSKDEQIEFKNKKWFIFIANSNSETKQQKDVMKKKIEARGGKVQIVLNSLIDYVICIYSMHLKHHESFITNTTTIFNRCKELGKPFLSFEFLVQQRYDSLEDYRITEINYQKKSMIYRHAVDGTTANVFSLFDDMSVNEETSEKDIDSDSDIDKPVEIDGQGSEFWDLFFNADNTETKEGTVTNKIEEEREGEDDFFGSFSFVEDNQVDKSTEEEVVTTNDIYYKYLVDFKIQNQEISQQAQNQHNEKLISSLQEKPGHIGIIKNGEFLISHQYGYVKQMSMGKNGFIVTINSNSQLQTFGKLTKSLKISENTFKQHSNGKYKQVTIAMDHLLAIDIHGHCWSYGVNKFGQLGIGPDSQHQTNYQILHEIRLPQRVQMVACDNYYSAALTTAGKIYTWGLNNSGQLGIGNLKNQSEPQLVQGGDLEKNYQATFITCAEQHMMVMDQSNRVYCWGTYTDQRNEKSCHTTRPVLIDNSKSLKKIFSIQKISVIMTENPSQIHVFGHDSEGIQNELLDLIHNEFKSSNNYQLLSLRGKLAVKILNPYYALKMMLYGGQTESFSEYFHQYHKSKSADYVKDDTFYRSLIDVTLQSDNLVAFKCIYQYYKSIDQILFRCALWEKSSIIEYILQKGLVNINFIDKSTGQNALHHCALQNNIIVAKVLLKYHCNRNIEDAKGLTAMHIAVINKYFNFSILLAKNGAQAIPDKNMKTPVQYLHDADSKSKLQSAIFTNEIFLSYAHKDSAFVSQLRLQLESMSLRCWLDEYRLEAGCDWRSEIIKGLENCQFVFFVISEVSVNSLWCRKELKISKKLGKVVIPILYQQVPIDPVLLGLFDIPPVAYHDGQTLIPFCDTEENAYLVHKEMKKISKLIKTGWFTERKEFPQNSKLIEKYTRSKMVYLSFSNIDRALNDLIKESLISRGVPTINRDDIHGRPSAKDDEFSKQNIKLKRKKEKELQLQKELEERQEFEQKEKERKIKWKQEIKLKKLLEKKLAMDPNFVHSQEYYLLTNPVSNGINSFSNDSHNGAYIDTPTSVHSHVTFSMDDQEMGLPDLSFNVNNYVKREEDYYIEDHGKVKEVKVDQVQECIIECLLHLVLFTDKSDVSFIEKEIEQGLLYDKTIIIVTPKIQYKSLAPQNAQSLTWFEIHYQKEDIFLDNLIYNYEILEKTFNINKQYQELFNQKEQERIQVETQKQNELLEAKKLKRLQLLGLA</sequence>
<dbReference type="OrthoDB" id="20872at2759"/>
<feature type="coiled-coil region" evidence="3">
    <location>
        <begin position="944"/>
        <end position="971"/>
    </location>
</feature>
<dbReference type="InterPro" id="IPR000408">
    <property type="entry name" value="Reg_chr_condens"/>
</dbReference>
<dbReference type="Gene3D" id="2.130.10.30">
    <property type="entry name" value="Regulator of chromosome condensation 1/beta-lactamase-inhibitor protein II"/>
    <property type="match status" value="1"/>
</dbReference>
<proteinExistence type="predicted"/>
<dbReference type="InterPro" id="IPR051625">
    <property type="entry name" value="Signaling_Regulatory_Domain"/>
</dbReference>
<dbReference type="InterPro" id="IPR002110">
    <property type="entry name" value="Ankyrin_rpt"/>
</dbReference>
<dbReference type="Gene3D" id="3.40.50.10140">
    <property type="entry name" value="Toll/interleukin-1 receptor homology (TIR) domain"/>
    <property type="match status" value="1"/>
</dbReference>
<dbReference type="OMA" id="WCRKELK"/>
<evidence type="ECO:0000313" key="5">
    <source>
        <dbReference type="EMBL" id="KYQ88341.1"/>
    </source>
</evidence>
<dbReference type="FunCoup" id="A0A151Z316">
    <property type="interactions" value="371"/>
</dbReference>
<dbReference type="PROSITE" id="PS50012">
    <property type="entry name" value="RCC1_3"/>
    <property type="match status" value="2"/>
</dbReference>
<reference evidence="5 6" key="1">
    <citation type="submission" date="2015-12" db="EMBL/GenBank/DDBJ databases">
        <title>Dictyostelia acquired genes for synthesis and detection of signals that induce cell-type specialization by lateral gene transfer from prokaryotes.</title>
        <authorList>
            <person name="Gloeckner G."/>
            <person name="Schaap P."/>
        </authorList>
    </citation>
    <scope>NUCLEOTIDE SEQUENCE [LARGE SCALE GENOMIC DNA]</scope>
    <source>
        <strain evidence="5 6">TK</strain>
    </source>
</reference>
<dbReference type="PROSITE" id="PS50104">
    <property type="entry name" value="TIR"/>
    <property type="match status" value="1"/>
</dbReference>
<gene>
    <name evidence="5" type="ORF">DLAC_11040</name>
</gene>
<evidence type="ECO:0000313" key="6">
    <source>
        <dbReference type="Proteomes" id="UP000076078"/>
    </source>
</evidence>
<evidence type="ECO:0000256" key="2">
    <source>
        <dbReference type="PROSITE-ProRule" id="PRU00235"/>
    </source>
</evidence>
<dbReference type="PANTHER" id="PTHR22872:SF2">
    <property type="entry name" value="INHIBITOR OF BRUTON TYROSINE KINASE"/>
    <property type="match status" value="1"/>
</dbReference>
<dbReference type="SMART" id="SM00248">
    <property type="entry name" value="ANK"/>
    <property type="match status" value="3"/>
</dbReference>